<protein>
    <submittedName>
        <fullName evidence="3">DUF4604 domain-containing protein</fullName>
    </submittedName>
</protein>
<accession>A0A0N5A627</accession>
<evidence type="ECO:0000256" key="1">
    <source>
        <dbReference type="SAM" id="MobiDB-lite"/>
    </source>
</evidence>
<organism evidence="2 3">
    <name type="scientific">Parastrongyloides trichosuri</name>
    <name type="common">Possum-specific nematode worm</name>
    <dbReference type="NCBI Taxonomy" id="131310"/>
    <lineage>
        <taxon>Eukaryota</taxon>
        <taxon>Metazoa</taxon>
        <taxon>Ecdysozoa</taxon>
        <taxon>Nematoda</taxon>
        <taxon>Chromadorea</taxon>
        <taxon>Rhabditida</taxon>
        <taxon>Tylenchina</taxon>
        <taxon>Panagrolaimomorpha</taxon>
        <taxon>Strongyloidoidea</taxon>
        <taxon>Strongyloididae</taxon>
        <taxon>Parastrongyloides</taxon>
    </lineage>
</organism>
<keyword evidence="2" id="KW-1185">Reference proteome</keyword>
<reference evidence="3" key="1">
    <citation type="submission" date="2017-02" db="UniProtKB">
        <authorList>
            <consortium name="WormBaseParasite"/>
        </authorList>
    </citation>
    <scope>IDENTIFICATION</scope>
</reference>
<dbReference type="AlphaFoldDB" id="A0A0N5A627"/>
<evidence type="ECO:0000313" key="3">
    <source>
        <dbReference type="WBParaSite" id="PTRK_0001736500.1"/>
    </source>
</evidence>
<name>A0A0N5A627_PARTI</name>
<dbReference type="WBParaSite" id="PTRK_0001736500.1">
    <property type="protein sequence ID" value="PTRK_0001736500.1"/>
    <property type="gene ID" value="PTRK_0001736500"/>
</dbReference>
<dbReference type="Proteomes" id="UP000038045">
    <property type="component" value="Unplaced"/>
</dbReference>
<feature type="region of interest" description="Disordered" evidence="1">
    <location>
        <begin position="108"/>
        <end position="127"/>
    </location>
</feature>
<proteinExistence type="predicted"/>
<evidence type="ECO:0000313" key="2">
    <source>
        <dbReference type="Proteomes" id="UP000038045"/>
    </source>
</evidence>
<sequence>MSRSKKDIVTDNHLDEKIDFVEFIKSTQRERFYDNEGSSSVSPINTSEENLKKKGGIIEKDKERLMKEYRKYSEETIRVGKIINPKKLFKSSKTCAVFNAIESIDDTKNNEEKSHSNSNPGILNDASDNEEDNLILLPKLNELKIQNKNESISKKLKNECSSKIVVKVTSEKMIPQQKRMMKPVHTVDHEDESIIAYFPEDISTNIKK</sequence>